<dbReference type="EMBL" id="CAJNOR010003227">
    <property type="protein sequence ID" value="CAF1391634.1"/>
    <property type="molecule type" value="Genomic_DNA"/>
</dbReference>
<feature type="region of interest" description="Disordered" evidence="1">
    <location>
        <begin position="1"/>
        <end position="20"/>
    </location>
</feature>
<dbReference type="AlphaFoldDB" id="A0A815AF60"/>
<evidence type="ECO:0000313" key="3">
    <source>
        <dbReference type="EMBL" id="CAF1391634.1"/>
    </source>
</evidence>
<protein>
    <submittedName>
        <fullName evidence="2">Uncharacterized protein</fullName>
    </submittedName>
</protein>
<evidence type="ECO:0000313" key="4">
    <source>
        <dbReference type="Proteomes" id="UP000663828"/>
    </source>
</evidence>
<comment type="caution">
    <text evidence="2">The sequence shown here is derived from an EMBL/GenBank/DDBJ whole genome shotgun (WGS) entry which is preliminary data.</text>
</comment>
<dbReference type="Proteomes" id="UP000663852">
    <property type="component" value="Unassembled WGS sequence"/>
</dbReference>
<evidence type="ECO:0000313" key="2">
    <source>
        <dbReference type="EMBL" id="CAF1255849.1"/>
    </source>
</evidence>
<sequence>MFQIQSRANPSGNSNRKTNVQNPVTLIRNVISLKSSEYLTLKPDPNNIGSQDFDFIANPKGINETYVVKTIQFDDILPVLKGKQIRHAIMKMDIQ</sequence>
<name>A0A815AF60_ADIRI</name>
<dbReference type="Proteomes" id="UP000663828">
    <property type="component" value="Unassembled WGS sequence"/>
</dbReference>
<organism evidence="2 5">
    <name type="scientific">Adineta ricciae</name>
    <name type="common">Rotifer</name>
    <dbReference type="NCBI Taxonomy" id="249248"/>
    <lineage>
        <taxon>Eukaryota</taxon>
        <taxon>Metazoa</taxon>
        <taxon>Spiralia</taxon>
        <taxon>Gnathifera</taxon>
        <taxon>Rotifera</taxon>
        <taxon>Eurotatoria</taxon>
        <taxon>Bdelloidea</taxon>
        <taxon>Adinetida</taxon>
        <taxon>Adinetidae</taxon>
        <taxon>Adineta</taxon>
    </lineage>
</organism>
<keyword evidence="4" id="KW-1185">Reference proteome</keyword>
<proteinExistence type="predicted"/>
<evidence type="ECO:0000256" key="1">
    <source>
        <dbReference type="SAM" id="MobiDB-lite"/>
    </source>
</evidence>
<gene>
    <name evidence="2" type="ORF">EDS130_LOCUS28239</name>
    <name evidence="3" type="ORF">XAT740_LOCUS33634</name>
</gene>
<dbReference type="OrthoDB" id="411251at2759"/>
<accession>A0A815AF60</accession>
<dbReference type="EMBL" id="CAJNOJ010000183">
    <property type="protein sequence ID" value="CAF1255849.1"/>
    <property type="molecule type" value="Genomic_DNA"/>
</dbReference>
<reference evidence="2" key="1">
    <citation type="submission" date="2021-02" db="EMBL/GenBank/DDBJ databases">
        <authorList>
            <person name="Nowell W R."/>
        </authorList>
    </citation>
    <scope>NUCLEOTIDE SEQUENCE</scope>
</reference>
<evidence type="ECO:0000313" key="5">
    <source>
        <dbReference type="Proteomes" id="UP000663852"/>
    </source>
</evidence>